<keyword evidence="6 8" id="KW-1133">Transmembrane helix</keyword>
<protein>
    <submittedName>
        <fullName evidence="11">ABC transporter permease</fullName>
    </submittedName>
</protein>
<accession>A0A640W1W2</accession>
<dbReference type="Proteomes" id="UP000436522">
    <property type="component" value="Unassembled WGS sequence"/>
</dbReference>
<evidence type="ECO:0000256" key="2">
    <source>
        <dbReference type="ARBA" id="ARBA00022448"/>
    </source>
</evidence>
<dbReference type="InterPro" id="IPR039421">
    <property type="entry name" value="Type_1_exporter"/>
</dbReference>
<comment type="subcellular location">
    <subcellularLocation>
        <location evidence="1">Cell membrane</location>
        <topology evidence="1">Multi-pass membrane protein</topology>
    </subcellularLocation>
</comment>
<evidence type="ECO:0000256" key="1">
    <source>
        <dbReference type="ARBA" id="ARBA00004651"/>
    </source>
</evidence>
<dbReference type="GO" id="GO:0005886">
    <property type="term" value="C:plasma membrane"/>
    <property type="evidence" value="ECO:0007669"/>
    <property type="project" value="UniProtKB-SubCell"/>
</dbReference>
<dbReference type="PROSITE" id="PS50893">
    <property type="entry name" value="ABC_TRANSPORTER_2"/>
    <property type="match status" value="1"/>
</dbReference>
<keyword evidence="4" id="KW-0547">Nucleotide-binding</keyword>
<evidence type="ECO:0000259" key="10">
    <source>
        <dbReference type="PROSITE" id="PS50929"/>
    </source>
</evidence>
<evidence type="ECO:0000259" key="9">
    <source>
        <dbReference type="PROSITE" id="PS50893"/>
    </source>
</evidence>
<evidence type="ECO:0000256" key="7">
    <source>
        <dbReference type="ARBA" id="ARBA00023136"/>
    </source>
</evidence>
<dbReference type="InterPro" id="IPR003439">
    <property type="entry name" value="ABC_transporter-like_ATP-bd"/>
</dbReference>
<dbReference type="GO" id="GO:0015421">
    <property type="term" value="F:ABC-type oligopeptide transporter activity"/>
    <property type="evidence" value="ECO:0007669"/>
    <property type="project" value="TreeGrafter"/>
</dbReference>
<name>A0A640W1W2_9RHOB</name>
<dbReference type="FunFam" id="3.40.50.300:FF:000287">
    <property type="entry name" value="Multidrug ABC transporter ATP-binding protein"/>
    <property type="match status" value="1"/>
</dbReference>
<dbReference type="CDD" id="cd18552">
    <property type="entry name" value="ABC_6TM_MsbA_like"/>
    <property type="match status" value="1"/>
</dbReference>
<dbReference type="GO" id="GO:0016887">
    <property type="term" value="F:ATP hydrolysis activity"/>
    <property type="evidence" value="ECO:0007669"/>
    <property type="project" value="InterPro"/>
</dbReference>
<gene>
    <name evidence="11" type="ORF">So717_42290</name>
</gene>
<evidence type="ECO:0000313" key="11">
    <source>
        <dbReference type="EMBL" id="GFE52476.1"/>
    </source>
</evidence>
<dbReference type="PANTHER" id="PTHR43394">
    <property type="entry name" value="ATP-DEPENDENT PERMEASE MDL1, MITOCHONDRIAL"/>
    <property type="match status" value="1"/>
</dbReference>
<dbReference type="SMART" id="SM00382">
    <property type="entry name" value="AAA"/>
    <property type="match status" value="1"/>
</dbReference>
<dbReference type="InterPro" id="IPR003593">
    <property type="entry name" value="AAA+_ATPase"/>
</dbReference>
<dbReference type="PROSITE" id="PS00211">
    <property type="entry name" value="ABC_TRANSPORTER_1"/>
    <property type="match status" value="1"/>
</dbReference>
<dbReference type="Gene3D" id="3.40.50.300">
    <property type="entry name" value="P-loop containing nucleotide triphosphate hydrolases"/>
    <property type="match status" value="1"/>
</dbReference>
<feature type="transmembrane region" description="Helical" evidence="8">
    <location>
        <begin position="29"/>
        <end position="53"/>
    </location>
</feature>
<evidence type="ECO:0000256" key="4">
    <source>
        <dbReference type="ARBA" id="ARBA00022741"/>
    </source>
</evidence>
<reference evidence="11 12" key="1">
    <citation type="submission" date="2019-12" db="EMBL/GenBank/DDBJ databases">
        <title>Roseobacter cerasinus sp. nov., isolated from seawater around aquaculture.</title>
        <authorList>
            <person name="Muramatsu S."/>
            <person name="Takabe Y."/>
            <person name="Mori K."/>
            <person name="Takaichi S."/>
            <person name="Hanada S."/>
        </authorList>
    </citation>
    <scope>NUCLEOTIDE SEQUENCE [LARGE SCALE GENOMIC DNA]</scope>
    <source>
        <strain evidence="11 12">AI77</strain>
    </source>
</reference>
<evidence type="ECO:0000313" key="12">
    <source>
        <dbReference type="Proteomes" id="UP000436522"/>
    </source>
</evidence>
<evidence type="ECO:0000256" key="8">
    <source>
        <dbReference type="SAM" id="Phobius"/>
    </source>
</evidence>
<keyword evidence="5" id="KW-0067">ATP-binding</keyword>
<dbReference type="InterPro" id="IPR036640">
    <property type="entry name" value="ABC1_TM_sf"/>
</dbReference>
<evidence type="ECO:0000256" key="6">
    <source>
        <dbReference type="ARBA" id="ARBA00022989"/>
    </source>
</evidence>
<dbReference type="EMBL" id="BLIV01000013">
    <property type="protein sequence ID" value="GFE52476.1"/>
    <property type="molecule type" value="Genomic_DNA"/>
</dbReference>
<feature type="transmembrane region" description="Helical" evidence="8">
    <location>
        <begin position="142"/>
        <end position="166"/>
    </location>
</feature>
<comment type="caution">
    <text evidence="11">The sequence shown here is derived from an EMBL/GenBank/DDBJ whole genome shotgun (WGS) entry which is preliminary data.</text>
</comment>
<keyword evidence="2" id="KW-0813">Transport</keyword>
<evidence type="ECO:0000256" key="3">
    <source>
        <dbReference type="ARBA" id="ARBA00022692"/>
    </source>
</evidence>
<feature type="domain" description="ABC transmembrane type-1" evidence="10">
    <location>
        <begin position="35"/>
        <end position="316"/>
    </location>
</feature>
<evidence type="ECO:0000256" key="5">
    <source>
        <dbReference type="ARBA" id="ARBA00022840"/>
    </source>
</evidence>
<feature type="domain" description="ABC transporter" evidence="9">
    <location>
        <begin position="350"/>
        <end position="584"/>
    </location>
</feature>
<organism evidence="11 12">
    <name type="scientific">Roseobacter cerasinus</name>
    <dbReference type="NCBI Taxonomy" id="2602289"/>
    <lineage>
        <taxon>Bacteria</taxon>
        <taxon>Pseudomonadati</taxon>
        <taxon>Pseudomonadota</taxon>
        <taxon>Alphaproteobacteria</taxon>
        <taxon>Rhodobacterales</taxon>
        <taxon>Roseobacteraceae</taxon>
        <taxon>Roseobacter</taxon>
    </lineage>
</organism>
<dbReference type="RefSeq" id="WP_202981928.1">
    <property type="nucleotide sequence ID" value="NZ_BLIV01000013.1"/>
</dbReference>
<sequence length="589" mass="63304">MPPMIERFQANMNTAMLRRLLAENLRSQSLNYGTAILAMIVIAIMTALTAWIMRDIIDSMVEVGNRGAVFSVAAAVAAIFTVKGIASYIQVISLSRAGNRIVADQQRKLYDQLLRHGVAFFNTLESSNILMRVTTSAQAARVVIDTLIMGFVRDLLTLIGLIIVMVYQQPTLSFFSLVFGPLAVLGVRQILKRVQSIVEANMASTAEIIKVVQETSTGIRVVKAFALEKLMAARMNAAVSTVENRSNAMARLQGATSPLMETLSGFAIASVVALSTISIFGDDATSPGELMSFVTALLMAYDPAKRLARMRVVIEEGLVGVGLMYQILDTPIAVSEEPDAKPLPDGPGAVRFADVTFGYEDKTPLLRGLDVTFEAGKTTALVGPSGGGKSTIINLILRLYDPGEGRVEIDGFDVRQATFASLRDKIAFVGQETFLFDGSLKENIAMGRENASDAEIIAAAKAANAHDFISAMPQGYDTDVGENGANLSGGQRQRIAIARAILRDSPILIMDEATSALDAEAEHLVNAALQELSKGRTAIVIAHRLSTILSADKIVVLQDGQVVEEGTHSALLSQAGLFKRLYDRQFSGS</sequence>
<keyword evidence="12" id="KW-1185">Reference proteome</keyword>
<dbReference type="GO" id="GO:0005524">
    <property type="term" value="F:ATP binding"/>
    <property type="evidence" value="ECO:0007669"/>
    <property type="project" value="UniProtKB-KW"/>
</dbReference>
<keyword evidence="7 8" id="KW-0472">Membrane</keyword>
<dbReference type="InterPro" id="IPR011527">
    <property type="entry name" value="ABC1_TM_dom"/>
</dbReference>
<dbReference type="SUPFAM" id="SSF90123">
    <property type="entry name" value="ABC transporter transmembrane region"/>
    <property type="match status" value="1"/>
</dbReference>
<dbReference type="Pfam" id="PF00664">
    <property type="entry name" value="ABC_membrane"/>
    <property type="match status" value="1"/>
</dbReference>
<dbReference type="PROSITE" id="PS50929">
    <property type="entry name" value="ABC_TM1F"/>
    <property type="match status" value="1"/>
</dbReference>
<dbReference type="Pfam" id="PF00005">
    <property type="entry name" value="ABC_tran"/>
    <property type="match status" value="1"/>
</dbReference>
<feature type="transmembrane region" description="Helical" evidence="8">
    <location>
        <begin position="68"/>
        <end position="91"/>
    </location>
</feature>
<dbReference type="InterPro" id="IPR017871">
    <property type="entry name" value="ABC_transporter-like_CS"/>
</dbReference>
<dbReference type="AlphaFoldDB" id="A0A640W1W2"/>
<proteinExistence type="predicted"/>
<dbReference type="SUPFAM" id="SSF52540">
    <property type="entry name" value="P-loop containing nucleoside triphosphate hydrolases"/>
    <property type="match status" value="1"/>
</dbReference>
<dbReference type="Gene3D" id="1.20.1560.10">
    <property type="entry name" value="ABC transporter type 1, transmembrane domain"/>
    <property type="match status" value="1"/>
</dbReference>
<dbReference type="PANTHER" id="PTHR43394:SF1">
    <property type="entry name" value="ATP-BINDING CASSETTE SUB-FAMILY B MEMBER 10, MITOCHONDRIAL"/>
    <property type="match status" value="1"/>
</dbReference>
<keyword evidence="3 8" id="KW-0812">Transmembrane</keyword>
<dbReference type="InterPro" id="IPR027417">
    <property type="entry name" value="P-loop_NTPase"/>
</dbReference>